<keyword evidence="2" id="KW-0732">Signal</keyword>
<gene>
    <name evidence="3" type="ORF">OS493_017165</name>
</gene>
<evidence type="ECO:0008006" key="5">
    <source>
        <dbReference type="Google" id="ProtNLM"/>
    </source>
</evidence>
<evidence type="ECO:0000256" key="2">
    <source>
        <dbReference type="SAM" id="SignalP"/>
    </source>
</evidence>
<dbReference type="EMBL" id="MU827786">
    <property type="protein sequence ID" value="KAJ7333622.1"/>
    <property type="molecule type" value="Genomic_DNA"/>
</dbReference>
<dbReference type="SUPFAM" id="SSF50353">
    <property type="entry name" value="Cytokine"/>
    <property type="match status" value="1"/>
</dbReference>
<dbReference type="CDD" id="cd00058">
    <property type="entry name" value="beta-trefoil_FGF"/>
    <property type="match status" value="1"/>
</dbReference>
<feature type="signal peptide" evidence="2">
    <location>
        <begin position="1"/>
        <end position="26"/>
    </location>
</feature>
<comment type="caution">
    <text evidence="3">The sequence shown here is derived from an EMBL/GenBank/DDBJ whole genome shotgun (WGS) entry which is preliminary data.</text>
</comment>
<feature type="chain" id="PRO_5040853496" description="Fibroblast growth factor" evidence="2">
    <location>
        <begin position="27"/>
        <end position="195"/>
    </location>
</feature>
<dbReference type="SMART" id="SM00442">
    <property type="entry name" value="FGF"/>
    <property type="match status" value="1"/>
</dbReference>
<dbReference type="InterPro" id="IPR002209">
    <property type="entry name" value="Fibroblast_GF_fam"/>
</dbReference>
<dbReference type="Gene3D" id="2.80.10.50">
    <property type="match status" value="1"/>
</dbReference>
<dbReference type="AlphaFoldDB" id="A0A9W9YFS7"/>
<evidence type="ECO:0000313" key="4">
    <source>
        <dbReference type="Proteomes" id="UP001163046"/>
    </source>
</evidence>
<dbReference type="PANTHER" id="PTHR11486">
    <property type="entry name" value="FIBROBLAST GROWTH FACTOR"/>
    <property type="match status" value="1"/>
</dbReference>
<reference evidence="3" key="1">
    <citation type="submission" date="2023-01" db="EMBL/GenBank/DDBJ databases">
        <title>Genome assembly of the deep-sea coral Lophelia pertusa.</title>
        <authorList>
            <person name="Herrera S."/>
            <person name="Cordes E."/>
        </authorList>
    </citation>
    <scope>NUCLEOTIDE SEQUENCE</scope>
    <source>
        <strain evidence="3">USNM1676648</strain>
        <tissue evidence="3">Polyp</tissue>
    </source>
</reference>
<dbReference type="GO" id="GO:0008083">
    <property type="term" value="F:growth factor activity"/>
    <property type="evidence" value="ECO:0007669"/>
    <property type="project" value="InterPro"/>
</dbReference>
<sequence>MTPKLLLKIVCLYFVLSCTSSSIVQGIPVNASSRSPRDQQPRRLRKSNPDLNRVFTHPTITIDGQLLSRTGYFLEILQNGTIQATLNNSSIYTKLEMQSYNRTLKRFKGIHSEYFLACEIRNRRRGIFIGVRSLSTNSLFIEHMEENGYTTYRPLDFPTNNNNTGHLAIKVNGKFRRIERSTPGMHASQFTFLNH</sequence>
<protein>
    <recommendedName>
        <fullName evidence="5">Fibroblast growth factor</fullName>
    </recommendedName>
</protein>
<dbReference type="Proteomes" id="UP001163046">
    <property type="component" value="Unassembled WGS sequence"/>
</dbReference>
<dbReference type="Pfam" id="PF00167">
    <property type="entry name" value="FGF"/>
    <property type="match status" value="1"/>
</dbReference>
<dbReference type="OrthoDB" id="6158176at2759"/>
<evidence type="ECO:0000256" key="1">
    <source>
        <dbReference type="ARBA" id="ARBA00007936"/>
    </source>
</evidence>
<comment type="similarity">
    <text evidence="1">Belongs to the heparin-binding growth factors family.</text>
</comment>
<dbReference type="InterPro" id="IPR008996">
    <property type="entry name" value="IL1/FGF"/>
</dbReference>
<proteinExistence type="inferred from homology"/>
<keyword evidence="4" id="KW-1185">Reference proteome</keyword>
<organism evidence="3 4">
    <name type="scientific">Desmophyllum pertusum</name>
    <dbReference type="NCBI Taxonomy" id="174260"/>
    <lineage>
        <taxon>Eukaryota</taxon>
        <taxon>Metazoa</taxon>
        <taxon>Cnidaria</taxon>
        <taxon>Anthozoa</taxon>
        <taxon>Hexacorallia</taxon>
        <taxon>Scleractinia</taxon>
        <taxon>Caryophylliina</taxon>
        <taxon>Caryophylliidae</taxon>
        <taxon>Desmophyllum</taxon>
    </lineage>
</organism>
<accession>A0A9W9YFS7</accession>
<dbReference type="InterPro" id="IPR056378">
    <property type="entry name" value="Let-756-like_FGF"/>
</dbReference>
<name>A0A9W9YFS7_9CNID</name>
<evidence type="ECO:0000313" key="3">
    <source>
        <dbReference type="EMBL" id="KAJ7333622.1"/>
    </source>
</evidence>